<reference evidence="9 10" key="1">
    <citation type="journal article" date="2016" name="Nat. Commun.">
        <title>Thousands of microbial genomes shed light on interconnected biogeochemical processes in an aquifer system.</title>
        <authorList>
            <person name="Anantharaman K."/>
            <person name="Brown C.T."/>
            <person name="Hug L.A."/>
            <person name="Sharon I."/>
            <person name="Castelle C.J."/>
            <person name="Probst A.J."/>
            <person name="Thomas B.C."/>
            <person name="Singh A."/>
            <person name="Wilkins M.J."/>
            <person name="Karaoz U."/>
            <person name="Brodie E.L."/>
            <person name="Williams K.H."/>
            <person name="Hubbard S.S."/>
            <person name="Banfield J.F."/>
        </authorList>
    </citation>
    <scope>NUCLEOTIDE SEQUENCE [LARGE SCALE GENOMIC DNA]</scope>
</reference>
<dbReference type="PROSITE" id="PS51192">
    <property type="entry name" value="HELICASE_ATP_BIND_1"/>
    <property type="match status" value="1"/>
</dbReference>
<keyword evidence="2" id="KW-0227">DNA damage</keyword>
<dbReference type="InterPro" id="IPR027417">
    <property type="entry name" value="P-loop_NTPase"/>
</dbReference>
<dbReference type="GO" id="GO:0003677">
    <property type="term" value="F:DNA binding"/>
    <property type="evidence" value="ECO:0007669"/>
    <property type="project" value="UniProtKB-KW"/>
</dbReference>
<keyword evidence="4" id="KW-0347">Helicase</keyword>
<dbReference type="AlphaFoldDB" id="A0A1F5YSP6"/>
<name>A0A1F5YSP6_9BACT</name>
<dbReference type="Pfam" id="PF00271">
    <property type="entry name" value="Helicase_C"/>
    <property type="match status" value="1"/>
</dbReference>
<dbReference type="GO" id="GO:0003678">
    <property type="term" value="F:DNA helicase activity"/>
    <property type="evidence" value="ECO:0007669"/>
    <property type="project" value="TreeGrafter"/>
</dbReference>
<dbReference type="PANTHER" id="PTHR47964">
    <property type="entry name" value="ATP-DEPENDENT DNA HELICASE HOMOLOG RECG, CHLOROPLASTIC"/>
    <property type="match status" value="1"/>
</dbReference>
<keyword evidence="5" id="KW-0067">ATP-binding</keyword>
<dbReference type="SMART" id="SM00487">
    <property type="entry name" value="DEXDc"/>
    <property type="match status" value="1"/>
</dbReference>
<evidence type="ECO:0000256" key="6">
    <source>
        <dbReference type="ARBA" id="ARBA00023125"/>
    </source>
</evidence>
<proteinExistence type="predicted"/>
<gene>
    <name evidence="9" type="ORF">A2W14_07250</name>
</gene>
<dbReference type="InterPro" id="IPR012340">
    <property type="entry name" value="NA-bd_OB-fold"/>
</dbReference>
<organism evidence="9 10">
    <name type="scientific">Candidatus Gottesmanbacteria bacterium RBG_16_37_8</name>
    <dbReference type="NCBI Taxonomy" id="1798371"/>
    <lineage>
        <taxon>Bacteria</taxon>
        <taxon>Candidatus Gottesmaniibacteriota</taxon>
    </lineage>
</organism>
<dbReference type="Pfam" id="PF17191">
    <property type="entry name" value="RecG_wedge"/>
    <property type="match status" value="1"/>
</dbReference>
<keyword evidence="6" id="KW-0238">DNA-binding</keyword>
<keyword evidence="3" id="KW-0378">Hydrolase</keyword>
<dbReference type="SUPFAM" id="SSF50249">
    <property type="entry name" value="Nucleic acid-binding proteins"/>
    <property type="match status" value="1"/>
</dbReference>
<evidence type="ECO:0000313" key="9">
    <source>
        <dbReference type="EMBL" id="OGG03199.1"/>
    </source>
</evidence>
<feature type="domain" description="Helicase ATP-binding" evidence="8">
    <location>
        <begin position="277"/>
        <end position="434"/>
    </location>
</feature>
<keyword evidence="7" id="KW-0234">DNA repair</keyword>
<dbReference type="Proteomes" id="UP000176665">
    <property type="component" value="Unassembled WGS sequence"/>
</dbReference>
<dbReference type="PANTHER" id="PTHR47964:SF1">
    <property type="entry name" value="ATP-DEPENDENT DNA HELICASE HOMOLOG RECG, CHLOROPLASTIC"/>
    <property type="match status" value="1"/>
</dbReference>
<dbReference type="GO" id="GO:0005524">
    <property type="term" value="F:ATP binding"/>
    <property type="evidence" value="ECO:0007669"/>
    <property type="project" value="UniProtKB-KW"/>
</dbReference>
<dbReference type="Gene3D" id="2.40.50.140">
    <property type="entry name" value="Nucleic acid-binding proteins"/>
    <property type="match status" value="1"/>
</dbReference>
<evidence type="ECO:0000256" key="1">
    <source>
        <dbReference type="ARBA" id="ARBA00022741"/>
    </source>
</evidence>
<dbReference type="InterPro" id="IPR001650">
    <property type="entry name" value="Helicase_C-like"/>
</dbReference>
<evidence type="ECO:0000256" key="4">
    <source>
        <dbReference type="ARBA" id="ARBA00022806"/>
    </source>
</evidence>
<comment type="caution">
    <text evidence="9">The sequence shown here is derived from an EMBL/GenBank/DDBJ whole genome shotgun (WGS) entry which is preliminary data.</text>
</comment>
<keyword evidence="1" id="KW-0547">Nucleotide-binding</keyword>
<dbReference type="STRING" id="1798371.A2W14_07250"/>
<accession>A0A1F5YSP6</accession>
<dbReference type="InterPro" id="IPR014001">
    <property type="entry name" value="Helicase_ATP-bd"/>
</dbReference>
<dbReference type="EMBL" id="MFJA01000037">
    <property type="protein sequence ID" value="OGG03199.1"/>
    <property type="molecule type" value="Genomic_DNA"/>
</dbReference>
<dbReference type="GO" id="GO:0006281">
    <property type="term" value="P:DNA repair"/>
    <property type="evidence" value="ECO:0007669"/>
    <property type="project" value="UniProtKB-KW"/>
</dbReference>
<evidence type="ECO:0000313" key="10">
    <source>
        <dbReference type="Proteomes" id="UP000176665"/>
    </source>
</evidence>
<protein>
    <recommendedName>
        <fullName evidence="8">Helicase ATP-binding domain-containing protein</fullName>
    </recommendedName>
</protein>
<feature type="non-terminal residue" evidence="9">
    <location>
        <position position="533"/>
    </location>
</feature>
<dbReference type="GO" id="GO:0016787">
    <property type="term" value="F:hydrolase activity"/>
    <property type="evidence" value="ECO:0007669"/>
    <property type="project" value="UniProtKB-KW"/>
</dbReference>
<dbReference type="InterPro" id="IPR033454">
    <property type="entry name" value="RecG_wedge"/>
</dbReference>
<evidence type="ECO:0000256" key="3">
    <source>
        <dbReference type="ARBA" id="ARBA00022801"/>
    </source>
</evidence>
<evidence type="ECO:0000256" key="2">
    <source>
        <dbReference type="ARBA" id="ARBA00022763"/>
    </source>
</evidence>
<dbReference type="Gene3D" id="3.40.50.300">
    <property type="entry name" value="P-loop containing nucleotide triphosphate hydrolases"/>
    <property type="match status" value="2"/>
</dbReference>
<dbReference type="CDD" id="cd17992">
    <property type="entry name" value="DEXHc_RecG"/>
    <property type="match status" value="1"/>
</dbReference>
<evidence type="ECO:0000259" key="8">
    <source>
        <dbReference type="PROSITE" id="PS51192"/>
    </source>
</evidence>
<dbReference type="Pfam" id="PF00270">
    <property type="entry name" value="DEAD"/>
    <property type="match status" value="1"/>
</dbReference>
<dbReference type="CDD" id="cd04488">
    <property type="entry name" value="RecG_wedge_OBF"/>
    <property type="match status" value="1"/>
</dbReference>
<evidence type="ECO:0000256" key="5">
    <source>
        <dbReference type="ARBA" id="ARBA00022840"/>
    </source>
</evidence>
<dbReference type="InterPro" id="IPR011545">
    <property type="entry name" value="DEAD/DEAH_box_helicase_dom"/>
</dbReference>
<evidence type="ECO:0000256" key="7">
    <source>
        <dbReference type="ARBA" id="ARBA00023204"/>
    </source>
</evidence>
<dbReference type="SUPFAM" id="SSF52540">
    <property type="entry name" value="P-loop containing nucleoside triphosphate hydrolases"/>
    <property type="match status" value="2"/>
</dbReference>
<sequence>MDLQTPIRQGSRIYKIYANRLARLGIFKVEDFLYHTPFRFDDYSLVSKINKVQPGETVTIKGKVVDIKNIFTRGFRRIQKSTVTDETGTIETIWFNQPFILNIIKKGDIVSLSGKVRRNLNKNVLESPEYEVSISNGENIHTGRLVPIYPETRGVSSKWLRKQVYLTLKENEQNLEEFLPNKIIKEEKLISLKKAIYNAHFPKTLEQAEEAKKRLAFNELLLIQLNGLIKRDQWKKIKSGKKFEIKKFEEKIEEYIQNLPFELTNSQKKAIAEMLADLSLDKPMNRLLEGDVGSGKTVVATIAIHLAFLNKLQSVLMTPTEILAQQHYSTIHNLLSPLGVKVELATSSTKRTKNKNRKNGQSDVIVGTHAVLFRKINRKKLGLVIIDEQQRFGVEQRAIMRDKGQNPHFLTMTATPIPRTVALTMYGDLDLSYLDEMPKGRQRVKTWLVGEEKRNNAYRWIEKQIKENNDQAFIICPFIEESESMVTVKAATAEFEKLKNKIFSELSVCLLHGKMKATEKDSALSKFREGKFN</sequence>
<dbReference type="InterPro" id="IPR047112">
    <property type="entry name" value="RecG/Mfd"/>
</dbReference>